<accession>A0A364K8P9</accession>
<dbReference type="InterPro" id="IPR027417">
    <property type="entry name" value="P-loop_NTPase"/>
</dbReference>
<reference evidence="5 6" key="2">
    <citation type="submission" date="2018-06" db="EMBL/GenBank/DDBJ databases">
        <authorList>
            <person name="Zhirakovskaya E."/>
        </authorList>
    </citation>
    <scope>NUCLEOTIDE SEQUENCE [LARGE SCALE GENOMIC DNA]</scope>
    <source>
        <strain evidence="5 6">FBKL4.011</strain>
    </source>
</reference>
<dbReference type="OrthoDB" id="9804819at2"/>
<dbReference type="AlphaFoldDB" id="A0A364K8P9"/>
<feature type="domain" description="ABC transporter" evidence="4">
    <location>
        <begin position="5"/>
        <end position="230"/>
    </location>
</feature>
<dbReference type="PANTHER" id="PTHR42939">
    <property type="entry name" value="ABC TRANSPORTER ATP-BINDING PROTEIN ALBC-RELATED"/>
    <property type="match status" value="1"/>
</dbReference>
<dbReference type="PANTHER" id="PTHR42939:SF3">
    <property type="entry name" value="ABC TRANSPORTER ATP-BINDING COMPONENT"/>
    <property type="match status" value="1"/>
</dbReference>
<dbReference type="GO" id="GO:0016887">
    <property type="term" value="F:ATP hydrolysis activity"/>
    <property type="evidence" value="ECO:0007669"/>
    <property type="project" value="InterPro"/>
</dbReference>
<gene>
    <name evidence="5" type="ORF">DL897_01065</name>
</gene>
<dbReference type="GO" id="GO:0005524">
    <property type="term" value="F:ATP binding"/>
    <property type="evidence" value="ECO:0007669"/>
    <property type="project" value="UniProtKB-KW"/>
</dbReference>
<dbReference type="InterPro" id="IPR003593">
    <property type="entry name" value="AAA+_ATPase"/>
</dbReference>
<keyword evidence="3 5" id="KW-0067">ATP-binding</keyword>
<keyword evidence="2" id="KW-0547">Nucleotide-binding</keyword>
<evidence type="ECO:0000313" key="5">
    <source>
        <dbReference type="EMBL" id="RAL26671.1"/>
    </source>
</evidence>
<evidence type="ECO:0000259" key="4">
    <source>
        <dbReference type="PROSITE" id="PS50893"/>
    </source>
</evidence>
<comment type="caution">
    <text evidence="5">The sequence shown here is derived from an EMBL/GenBank/DDBJ whole genome shotgun (WGS) entry which is preliminary data.</text>
</comment>
<evidence type="ECO:0000256" key="2">
    <source>
        <dbReference type="ARBA" id="ARBA00022741"/>
    </source>
</evidence>
<dbReference type="RefSeq" id="WP_113657276.1">
    <property type="nucleotide sequence ID" value="NZ_KZ845663.1"/>
</dbReference>
<dbReference type="Gene3D" id="3.40.50.300">
    <property type="entry name" value="P-loop containing nucleotide triphosphate hydrolases"/>
    <property type="match status" value="1"/>
</dbReference>
<dbReference type="PROSITE" id="PS50893">
    <property type="entry name" value="ABC_TRANSPORTER_2"/>
    <property type="match status" value="1"/>
</dbReference>
<dbReference type="SUPFAM" id="SSF52540">
    <property type="entry name" value="P-loop containing nucleoside triphosphate hydrolases"/>
    <property type="match status" value="1"/>
</dbReference>
<evidence type="ECO:0000313" key="6">
    <source>
        <dbReference type="Proteomes" id="UP000251213"/>
    </source>
</evidence>
<dbReference type="InterPro" id="IPR051782">
    <property type="entry name" value="ABC_Transporter_VariousFunc"/>
</dbReference>
<keyword evidence="6" id="KW-1185">Reference proteome</keyword>
<reference evidence="5 6" key="1">
    <citation type="submission" date="2018-06" db="EMBL/GenBank/DDBJ databases">
        <title>Thermoflavimicrobium daqus sp. nov., a thermophilic microbe isolated from Moutai-flavour Daqu.</title>
        <authorList>
            <person name="Wang X."/>
            <person name="Zhou H."/>
        </authorList>
    </citation>
    <scope>NUCLEOTIDE SEQUENCE [LARGE SCALE GENOMIC DNA]</scope>
    <source>
        <strain evidence="5 6">FBKL4.011</strain>
    </source>
</reference>
<sequence length="288" mass="33555">MNSVIEVKNLYKKYDDFALRNISFKLQKGKVMGFIGPNGAGKTTMIRLMMNLIRKDGGDIRLFGYPHDKNQKYIKNRVGFVYDQNFFIEELSVKMCKAMIAPFYDEWDDDLFNYYTNRFELPLNRQIKNLSQGMKTKLYLAIALSHHAQLIIMDEPTSGLDPVFREELLKIIREIVNVYNVAIFFSTHITADLEKIADEITFINKGRLIFSERTEVIGRSFQKVMLDHAPFSTSDNLLIGLHKSGDYYTAITNQFPLVEAKYRPVSFVRATLEDIMLYHIEEDRRCLL</sequence>
<evidence type="ECO:0000256" key="1">
    <source>
        <dbReference type="ARBA" id="ARBA00022448"/>
    </source>
</evidence>
<protein>
    <submittedName>
        <fullName evidence="5">Sodium ABC transporter ATP-binding protein</fullName>
    </submittedName>
</protein>
<name>A0A364K8P9_9BACL</name>
<dbReference type="EMBL" id="QJKK01000001">
    <property type="protein sequence ID" value="RAL26671.1"/>
    <property type="molecule type" value="Genomic_DNA"/>
</dbReference>
<organism evidence="5 6">
    <name type="scientific">Thermoflavimicrobium daqui</name>
    <dbReference type="NCBI Taxonomy" id="2137476"/>
    <lineage>
        <taxon>Bacteria</taxon>
        <taxon>Bacillati</taxon>
        <taxon>Bacillota</taxon>
        <taxon>Bacilli</taxon>
        <taxon>Bacillales</taxon>
        <taxon>Thermoactinomycetaceae</taxon>
        <taxon>Thermoflavimicrobium</taxon>
    </lineage>
</organism>
<proteinExistence type="predicted"/>
<dbReference type="SMART" id="SM00382">
    <property type="entry name" value="AAA"/>
    <property type="match status" value="1"/>
</dbReference>
<evidence type="ECO:0000256" key="3">
    <source>
        <dbReference type="ARBA" id="ARBA00022840"/>
    </source>
</evidence>
<keyword evidence="1" id="KW-0813">Transport</keyword>
<dbReference type="Pfam" id="PF00005">
    <property type="entry name" value="ABC_tran"/>
    <property type="match status" value="1"/>
</dbReference>
<dbReference type="CDD" id="cd03230">
    <property type="entry name" value="ABC_DR_subfamily_A"/>
    <property type="match status" value="1"/>
</dbReference>
<dbReference type="InterPro" id="IPR003439">
    <property type="entry name" value="ABC_transporter-like_ATP-bd"/>
</dbReference>
<dbReference type="Proteomes" id="UP000251213">
    <property type="component" value="Unassembled WGS sequence"/>
</dbReference>